<evidence type="ECO:0000313" key="5">
    <source>
        <dbReference type="Proteomes" id="UP000267408"/>
    </source>
</evidence>
<evidence type="ECO:0000313" key="4">
    <source>
        <dbReference type="Proteomes" id="UP000266906"/>
    </source>
</evidence>
<dbReference type="Proteomes" id="UP000267408">
    <property type="component" value="Unassembled WGS sequence"/>
</dbReference>
<organism evidence="3 4">
    <name type="scientific">Kitasatospora cineracea</name>
    <dbReference type="NCBI Taxonomy" id="88074"/>
    <lineage>
        <taxon>Bacteria</taxon>
        <taxon>Bacillati</taxon>
        <taxon>Actinomycetota</taxon>
        <taxon>Actinomycetes</taxon>
        <taxon>Kitasatosporales</taxon>
        <taxon>Streptomycetaceae</taxon>
        <taxon>Kitasatospora</taxon>
    </lineage>
</organism>
<accession>A0A8G1XEH3</accession>
<reference evidence="4 5" key="1">
    <citation type="submission" date="2018-11" db="EMBL/GenBank/DDBJ databases">
        <title>Sequencing the genomes of 1000 actinobacteria strains.</title>
        <authorList>
            <person name="Klenk H.-P."/>
        </authorList>
    </citation>
    <scope>NUCLEOTIDE SEQUENCE [LARGE SCALE GENOMIC DNA]</scope>
    <source>
        <strain evidence="2 5">DSM 44780</strain>
        <strain evidence="3 4">DSM 44781</strain>
    </source>
</reference>
<keyword evidence="1" id="KW-0472">Membrane</keyword>
<keyword evidence="1" id="KW-1133">Transmembrane helix</keyword>
<evidence type="ECO:0000313" key="3">
    <source>
        <dbReference type="EMBL" id="RPE37103.1"/>
    </source>
</evidence>
<dbReference type="RefSeq" id="WP_123559849.1">
    <property type="nucleotide sequence ID" value="NZ_JBEYIY010000041.1"/>
</dbReference>
<dbReference type="Pfam" id="PF14019">
    <property type="entry name" value="DUF4235"/>
    <property type="match status" value="1"/>
</dbReference>
<dbReference type="Proteomes" id="UP000266906">
    <property type="component" value="Unassembled WGS sequence"/>
</dbReference>
<protein>
    <submittedName>
        <fullName evidence="3">Uncharacterized protein DUF4235</fullName>
    </submittedName>
</protein>
<name>A0A3N4RUS1_9ACTN</name>
<evidence type="ECO:0000256" key="1">
    <source>
        <dbReference type="SAM" id="Phobius"/>
    </source>
</evidence>
<dbReference type="AlphaFoldDB" id="A0A3N4RUS1"/>
<dbReference type="EMBL" id="RJVJ01000001">
    <property type="protein sequence ID" value="ROR46939.1"/>
    <property type="molecule type" value="Genomic_DNA"/>
</dbReference>
<keyword evidence="1" id="KW-0812">Transmembrane</keyword>
<keyword evidence="4" id="KW-1185">Reference proteome</keyword>
<dbReference type="InterPro" id="IPR025329">
    <property type="entry name" value="DUF4235"/>
</dbReference>
<gene>
    <name evidence="3" type="ORF">EDD38_5493</name>
    <name evidence="2" type="ORF">EDD39_5238</name>
</gene>
<proteinExistence type="predicted"/>
<feature type="transmembrane region" description="Helical" evidence="1">
    <location>
        <begin position="6"/>
        <end position="27"/>
    </location>
</feature>
<accession>A0A3N4RUS1</accession>
<sequence>MNAVRVLYKPVGLMLGVTGGLLAGIAFKQAWKIIGHDDDAPDATDEDRTWREVLLAATMQGAIFALVKAAIDRAGATATRRLTGTWPG</sequence>
<evidence type="ECO:0000313" key="2">
    <source>
        <dbReference type="EMBL" id="ROR46939.1"/>
    </source>
</evidence>
<comment type="caution">
    <text evidence="3">The sequence shown here is derived from an EMBL/GenBank/DDBJ whole genome shotgun (WGS) entry which is preliminary data.</text>
</comment>
<dbReference type="EMBL" id="RKQG01000001">
    <property type="protein sequence ID" value="RPE37103.1"/>
    <property type="molecule type" value="Genomic_DNA"/>
</dbReference>